<dbReference type="AlphaFoldDB" id="A0A6M0S6N9"/>
<organism evidence="1 2">
    <name type="scientific">Adonisia turfae CCMR0082</name>
    <dbReference type="NCBI Taxonomy" id="2304604"/>
    <lineage>
        <taxon>Bacteria</taxon>
        <taxon>Bacillati</taxon>
        <taxon>Cyanobacteriota</taxon>
        <taxon>Adonisia</taxon>
        <taxon>Adonisia turfae</taxon>
    </lineage>
</organism>
<proteinExistence type="predicted"/>
<protein>
    <submittedName>
        <fullName evidence="1">Uncharacterized protein</fullName>
    </submittedName>
</protein>
<reference evidence="1 2" key="1">
    <citation type="journal article" date="2020" name="Microb. Ecol.">
        <title>Ecogenomics of the Marine Benthic Filamentous Cyanobacterium Adonisia.</title>
        <authorList>
            <person name="Walter J.M."/>
            <person name="Coutinho F.H."/>
            <person name="Leomil L."/>
            <person name="Hargreaves P.I."/>
            <person name="Campeao M.E."/>
            <person name="Vieira V.V."/>
            <person name="Silva B.S."/>
            <person name="Fistarol G.O."/>
            <person name="Salomon P.S."/>
            <person name="Sawabe T."/>
            <person name="Mino S."/>
            <person name="Hosokawa M."/>
            <person name="Miyashita H."/>
            <person name="Maruyama F."/>
            <person name="van Verk M.C."/>
            <person name="Dutilh B.E."/>
            <person name="Thompson C.C."/>
            <person name="Thompson F.L."/>
        </authorList>
    </citation>
    <scope>NUCLEOTIDE SEQUENCE [LARGE SCALE GENOMIC DNA]</scope>
    <source>
        <strain evidence="1 2">CCMR0082</strain>
    </source>
</reference>
<comment type="caution">
    <text evidence="1">The sequence shown here is derived from an EMBL/GenBank/DDBJ whole genome shotgun (WGS) entry which is preliminary data.</text>
</comment>
<accession>A0A6M0S6N9</accession>
<gene>
    <name evidence="1" type="ORF">D0962_12750</name>
</gene>
<dbReference type="EMBL" id="QZCE01000002">
    <property type="protein sequence ID" value="NEZ63641.1"/>
    <property type="molecule type" value="Genomic_DNA"/>
</dbReference>
<dbReference type="RefSeq" id="WP_163663325.1">
    <property type="nucleotide sequence ID" value="NZ_QZCE01000002.1"/>
</dbReference>
<evidence type="ECO:0000313" key="1">
    <source>
        <dbReference type="EMBL" id="NEZ63641.1"/>
    </source>
</evidence>
<evidence type="ECO:0000313" key="2">
    <source>
        <dbReference type="Proteomes" id="UP000473574"/>
    </source>
</evidence>
<name>A0A6M0S6N9_9CYAN</name>
<dbReference type="Proteomes" id="UP000473574">
    <property type="component" value="Unassembled WGS sequence"/>
</dbReference>
<sequence>MSLFYEYRCYSLITQLAVRTLGSYNSLRPTRLEKWGTHDKDTVAASVKRFLEWDFDRVIPAYGSLVETNGKDAFKAGYEWFLGYALQPT</sequence>